<keyword evidence="7" id="KW-0256">Endoplasmic reticulum</keyword>
<keyword evidence="8" id="KW-0067">ATP-binding</keyword>
<dbReference type="InParanoid" id="A0A2P6MUM3"/>
<dbReference type="Gene3D" id="3.40.1110.10">
    <property type="entry name" value="Calcium-transporting ATPase, cytoplasmic domain N"/>
    <property type="match status" value="1"/>
</dbReference>
<evidence type="ECO:0000256" key="9">
    <source>
        <dbReference type="ARBA" id="ARBA00022842"/>
    </source>
</evidence>
<dbReference type="GO" id="GO:0019829">
    <property type="term" value="F:ATPase-coupled monoatomic cation transmembrane transporter activity"/>
    <property type="evidence" value="ECO:0007669"/>
    <property type="project" value="TreeGrafter"/>
</dbReference>
<dbReference type="InterPro" id="IPR006544">
    <property type="entry name" value="P-type_TPase_V"/>
</dbReference>
<dbReference type="Pfam" id="PF13246">
    <property type="entry name" value="Cation_ATPase"/>
    <property type="match status" value="1"/>
</dbReference>
<dbReference type="FunCoup" id="A0A2P6MUM3">
    <property type="interactions" value="762"/>
</dbReference>
<sequence length="1011" mass="111867">MELYREQALAPFFVFQIFCVLLWCLDEYWYYSLFTLFMVLVFEATVVTSRLRNLQSLRNMGNKPAAVNVFRGGKWTTIESSNLVPGDIVSLSTKSTASGQQLICPCDILLLDGNCVVNEAMLTGESTPRVKESIQAQDPSTILSMKENSLSVLFGGTSIIQQTPERRFKHSASEGCTGYVLRTGFDTGQGKLMRMILFSTERITANTKESLLFLLLLFVFAMIATTYVLMKGIEEQRNRYKLYLKCILILTSAVPPELPMELSLAVNNSLLALQRLGVFCTEPFRIPFAGKLGTLTSDDIVCKGVVTLDNGQDTLHAANTCNVDAQIVLAGCHSLKAMENGKVIGDPMEVASMKAAEWSVGRGDVTKSKMGQAVRISHRFHFTSSLKRMSAVVHLEHQGLVFRVVSKGAPEKIKTLLDPANIPDNYDQVYKNYAARGCRILALASKNIPHLPIDKIRAMPREEAERDLKFVGFVIYECPVKEGSLECIESIKSSSHKVCMITGDNTLTACYVASQLKIATKPMLILACDSDINETAINSRWISVDETIEIGMDRAVKSLLSTYDLCVSGATLEVFMSRPETRRFLDSVAVFARIAPDQKEQILSTMKMSGKVTLMCGDGTNDVGALKQAHVGVALLNNPVVQPKPTRPSLPITNRSQNKRLEALQKQLEEAEAENENPMVQLGDASIASPFTSKVTTTQMFKILALNCLISAYSLSVLYLDGVKLGDTQATVSGILIAACFLFVSRSKPLNKLSKEKPEGNIFSPYMMVSIIGQFAVHLFCLISVMNLCAEHQIGEEKPSPYTQFKPNLINTGVYLISVSMQLATFAINVKGHPFMEGLHENRHLRNCLLATGLLMFSLALELIPDLNQSLELVPLPSLFKWNMVTLLVVDLCGSVNFSDIQITQVSFFHSMLHIIYPILNDRGGAVVINDNNLTLSTHANDDIRNFQQLFVGVTCALKPENETMKHHGERMKPYFCCPDVPKSQLFIGLKYCCGLKSKSFATDLRNALLL</sequence>
<accession>A0A2P6MUM3</accession>
<dbReference type="Gene3D" id="3.40.50.1000">
    <property type="entry name" value="HAD superfamily/HAD-like"/>
    <property type="match status" value="1"/>
</dbReference>
<dbReference type="InterPro" id="IPR023299">
    <property type="entry name" value="ATPase_P-typ_cyto_dom_N"/>
</dbReference>
<dbReference type="SUPFAM" id="SSF81665">
    <property type="entry name" value="Calcium ATPase, transmembrane domain M"/>
    <property type="match status" value="1"/>
</dbReference>
<dbReference type="GO" id="GO:0005524">
    <property type="term" value="F:ATP binding"/>
    <property type="evidence" value="ECO:0007669"/>
    <property type="project" value="UniProtKB-KW"/>
</dbReference>
<evidence type="ECO:0000256" key="6">
    <source>
        <dbReference type="ARBA" id="ARBA00022741"/>
    </source>
</evidence>
<dbReference type="SUPFAM" id="SSF56784">
    <property type="entry name" value="HAD-like"/>
    <property type="match status" value="1"/>
</dbReference>
<dbReference type="PANTHER" id="PTHR45630:SF7">
    <property type="entry name" value="ENDOPLASMIC RETICULUM TRANSMEMBRANE HELIX TRANSLOCASE"/>
    <property type="match status" value="1"/>
</dbReference>
<evidence type="ECO:0000256" key="10">
    <source>
        <dbReference type="ARBA" id="ARBA00022967"/>
    </source>
</evidence>
<dbReference type="GO" id="GO:0006874">
    <property type="term" value="P:intracellular calcium ion homeostasis"/>
    <property type="evidence" value="ECO:0007669"/>
    <property type="project" value="TreeGrafter"/>
</dbReference>
<dbReference type="PANTHER" id="PTHR45630">
    <property type="entry name" value="CATION-TRANSPORTING ATPASE-RELATED"/>
    <property type="match status" value="1"/>
</dbReference>
<organism evidence="16 17">
    <name type="scientific">Planoprotostelium fungivorum</name>
    <dbReference type="NCBI Taxonomy" id="1890364"/>
    <lineage>
        <taxon>Eukaryota</taxon>
        <taxon>Amoebozoa</taxon>
        <taxon>Evosea</taxon>
        <taxon>Variosea</taxon>
        <taxon>Cavosteliida</taxon>
        <taxon>Cavosteliaceae</taxon>
        <taxon>Planoprotostelium</taxon>
    </lineage>
</organism>
<evidence type="ECO:0000256" key="5">
    <source>
        <dbReference type="ARBA" id="ARBA00022723"/>
    </source>
</evidence>
<comment type="similarity">
    <text evidence="2">Belongs to the cation transport ATPase (P-type) (TC 3.A.3) family. Type V subfamily.</text>
</comment>
<dbReference type="Proteomes" id="UP000241769">
    <property type="component" value="Unassembled WGS sequence"/>
</dbReference>
<evidence type="ECO:0000256" key="4">
    <source>
        <dbReference type="ARBA" id="ARBA00022692"/>
    </source>
</evidence>
<keyword evidence="13" id="KW-0175">Coiled coil</keyword>
<dbReference type="PRINTS" id="PR00119">
    <property type="entry name" value="CATATPASE"/>
</dbReference>
<dbReference type="NCBIfam" id="TIGR01657">
    <property type="entry name" value="P-ATPase-V"/>
    <property type="match status" value="1"/>
</dbReference>
<evidence type="ECO:0000256" key="1">
    <source>
        <dbReference type="ARBA" id="ARBA00004477"/>
    </source>
</evidence>
<evidence type="ECO:0000256" key="11">
    <source>
        <dbReference type="ARBA" id="ARBA00022989"/>
    </source>
</evidence>
<evidence type="ECO:0000256" key="2">
    <source>
        <dbReference type="ARBA" id="ARBA00006000"/>
    </source>
</evidence>
<dbReference type="AlphaFoldDB" id="A0A2P6MUM3"/>
<keyword evidence="5" id="KW-0479">Metal-binding</keyword>
<evidence type="ECO:0000256" key="13">
    <source>
        <dbReference type="SAM" id="Coils"/>
    </source>
</evidence>
<comment type="caution">
    <text evidence="16">The sequence shown here is derived from an EMBL/GenBank/DDBJ whole genome shotgun (WGS) entry which is preliminary data.</text>
</comment>
<feature type="transmembrane region" description="Helical" evidence="14">
    <location>
        <begin position="211"/>
        <end position="230"/>
    </location>
</feature>
<dbReference type="Pfam" id="PF00122">
    <property type="entry name" value="E1-E2_ATPase"/>
    <property type="match status" value="1"/>
</dbReference>
<dbReference type="InterPro" id="IPR059000">
    <property type="entry name" value="ATPase_P-type_domA"/>
</dbReference>
<keyword evidence="10" id="KW-1278">Translocase</keyword>
<feature type="transmembrane region" description="Helical" evidence="14">
    <location>
        <begin position="7"/>
        <end position="23"/>
    </location>
</feature>
<dbReference type="InterPro" id="IPR023214">
    <property type="entry name" value="HAD_sf"/>
</dbReference>
<evidence type="ECO:0000256" key="3">
    <source>
        <dbReference type="ARBA" id="ARBA00022448"/>
    </source>
</evidence>
<dbReference type="OrthoDB" id="48943at2759"/>
<feature type="transmembrane region" description="Helical" evidence="14">
    <location>
        <begin position="29"/>
        <end position="48"/>
    </location>
</feature>
<dbReference type="Gene3D" id="2.70.150.10">
    <property type="entry name" value="Calcium-transporting ATPase, cytoplasmic transduction domain A"/>
    <property type="match status" value="1"/>
</dbReference>
<dbReference type="NCBIfam" id="TIGR01494">
    <property type="entry name" value="ATPase_P-type"/>
    <property type="match status" value="1"/>
</dbReference>
<keyword evidence="4 14" id="KW-0812">Transmembrane</keyword>
<dbReference type="InterPro" id="IPR036412">
    <property type="entry name" value="HAD-like_sf"/>
</dbReference>
<protein>
    <submittedName>
        <fullName evidence="16">Putative cation-transporting ATPase-like</fullName>
    </submittedName>
</protein>
<evidence type="ECO:0000313" key="16">
    <source>
        <dbReference type="EMBL" id="PRP75387.1"/>
    </source>
</evidence>
<evidence type="ECO:0000256" key="8">
    <source>
        <dbReference type="ARBA" id="ARBA00022840"/>
    </source>
</evidence>
<proteinExistence type="inferred from homology"/>
<keyword evidence="6" id="KW-0547">Nucleotide-binding</keyword>
<dbReference type="SUPFAM" id="SSF81660">
    <property type="entry name" value="Metal cation-transporting ATPase, ATP-binding domain N"/>
    <property type="match status" value="1"/>
</dbReference>
<keyword evidence="11 14" id="KW-1133">Transmembrane helix</keyword>
<gene>
    <name evidence="16" type="ORF">PROFUN_15723</name>
</gene>
<dbReference type="FunFam" id="3.40.50.1000:FF:000056">
    <property type="entry name" value="Cation-transporting ATPase"/>
    <property type="match status" value="1"/>
</dbReference>
<name>A0A2P6MUM3_9EUKA</name>
<reference evidence="16 17" key="1">
    <citation type="journal article" date="2018" name="Genome Biol. Evol.">
        <title>Multiple Roots of Fruiting Body Formation in Amoebozoa.</title>
        <authorList>
            <person name="Hillmann F."/>
            <person name="Forbes G."/>
            <person name="Novohradska S."/>
            <person name="Ferling I."/>
            <person name="Riege K."/>
            <person name="Groth M."/>
            <person name="Westermann M."/>
            <person name="Marz M."/>
            <person name="Spaller T."/>
            <person name="Winckler T."/>
            <person name="Schaap P."/>
            <person name="Glockner G."/>
        </authorList>
    </citation>
    <scope>NUCLEOTIDE SEQUENCE [LARGE SCALE GENOMIC DNA]</scope>
    <source>
        <strain evidence="16 17">Jena</strain>
    </source>
</reference>
<evidence type="ECO:0000256" key="12">
    <source>
        <dbReference type="ARBA" id="ARBA00023136"/>
    </source>
</evidence>
<dbReference type="STRING" id="1890364.A0A2P6MUM3"/>
<dbReference type="SUPFAM" id="SSF81653">
    <property type="entry name" value="Calcium ATPase, transduction domain A"/>
    <property type="match status" value="1"/>
</dbReference>
<evidence type="ECO:0000256" key="14">
    <source>
        <dbReference type="SAM" id="Phobius"/>
    </source>
</evidence>
<dbReference type="EMBL" id="MDYQ01000390">
    <property type="protein sequence ID" value="PRP75387.1"/>
    <property type="molecule type" value="Genomic_DNA"/>
</dbReference>
<dbReference type="InterPro" id="IPR001757">
    <property type="entry name" value="P_typ_ATPase"/>
</dbReference>
<evidence type="ECO:0000313" key="17">
    <source>
        <dbReference type="Proteomes" id="UP000241769"/>
    </source>
</evidence>
<dbReference type="GO" id="GO:0015662">
    <property type="term" value="F:P-type ion transporter activity"/>
    <property type="evidence" value="ECO:0007669"/>
    <property type="project" value="TreeGrafter"/>
</dbReference>
<feature type="coiled-coil region" evidence="13">
    <location>
        <begin position="654"/>
        <end position="681"/>
    </location>
</feature>
<evidence type="ECO:0000259" key="15">
    <source>
        <dbReference type="Pfam" id="PF00122"/>
    </source>
</evidence>
<keyword evidence="3" id="KW-0813">Transport</keyword>
<keyword evidence="17" id="KW-1185">Reference proteome</keyword>
<dbReference type="InterPro" id="IPR008250">
    <property type="entry name" value="ATPase_P-typ_transduc_dom_A_sf"/>
</dbReference>
<dbReference type="GO" id="GO:0016887">
    <property type="term" value="F:ATP hydrolysis activity"/>
    <property type="evidence" value="ECO:0007669"/>
    <property type="project" value="InterPro"/>
</dbReference>
<evidence type="ECO:0000256" key="7">
    <source>
        <dbReference type="ARBA" id="ARBA00022824"/>
    </source>
</evidence>
<dbReference type="GO" id="GO:0005789">
    <property type="term" value="C:endoplasmic reticulum membrane"/>
    <property type="evidence" value="ECO:0007669"/>
    <property type="project" value="UniProtKB-SubCell"/>
</dbReference>
<comment type="subcellular location">
    <subcellularLocation>
        <location evidence="1">Endoplasmic reticulum membrane</location>
        <topology evidence="1">Multi-pass membrane protein</topology>
    </subcellularLocation>
</comment>
<keyword evidence="12 14" id="KW-0472">Membrane</keyword>
<keyword evidence="9" id="KW-0460">Magnesium</keyword>
<dbReference type="GO" id="GO:0046872">
    <property type="term" value="F:metal ion binding"/>
    <property type="evidence" value="ECO:0007669"/>
    <property type="project" value="UniProtKB-KW"/>
</dbReference>
<dbReference type="InterPro" id="IPR023298">
    <property type="entry name" value="ATPase_P-typ_TM_dom_sf"/>
</dbReference>
<feature type="domain" description="P-type ATPase A" evidence="15">
    <location>
        <begin position="63"/>
        <end position="195"/>
    </location>
</feature>